<dbReference type="GO" id="GO:0005524">
    <property type="term" value="F:ATP binding"/>
    <property type="evidence" value="ECO:0007669"/>
    <property type="project" value="UniProtKB-KW"/>
</dbReference>
<dbReference type="GO" id="GO:0005737">
    <property type="term" value="C:cytoplasm"/>
    <property type="evidence" value="ECO:0007669"/>
    <property type="project" value="UniProtKB-SubCell"/>
</dbReference>
<evidence type="ECO:0000313" key="11">
    <source>
        <dbReference type="EMBL" id="OGY54588.1"/>
    </source>
</evidence>
<protein>
    <recommendedName>
        <fullName evidence="3">tRNA threonylcarbamoyladenosine biosynthesis protein TsaE</fullName>
    </recommendedName>
    <alternativeName>
        <fullName evidence="10">t(6)A37 threonylcarbamoyladenosine biosynthesis protein TsaE</fullName>
    </alternativeName>
</protein>
<gene>
    <name evidence="11" type="ORF">A2951_01620</name>
</gene>
<dbReference type="InterPro" id="IPR003442">
    <property type="entry name" value="T6A_TsaE"/>
</dbReference>
<keyword evidence="9" id="KW-0460">Magnesium</keyword>
<dbReference type="Gene3D" id="3.40.50.300">
    <property type="entry name" value="P-loop containing nucleotide triphosphate hydrolases"/>
    <property type="match status" value="1"/>
</dbReference>
<name>A0A1G1YQG3_9BACT</name>
<evidence type="ECO:0000256" key="9">
    <source>
        <dbReference type="ARBA" id="ARBA00022842"/>
    </source>
</evidence>
<keyword evidence="11" id="KW-0808">Transferase</keyword>
<keyword evidence="4" id="KW-0963">Cytoplasm</keyword>
<evidence type="ECO:0000256" key="2">
    <source>
        <dbReference type="ARBA" id="ARBA00007599"/>
    </source>
</evidence>
<comment type="caution">
    <text evidence="11">The sequence shown here is derived from an EMBL/GenBank/DDBJ whole genome shotgun (WGS) entry which is preliminary data.</text>
</comment>
<dbReference type="EMBL" id="MHIQ01000033">
    <property type="protein sequence ID" value="OGY54588.1"/>
    <property type="molecule type" value="Genomic_DNA"/>
</dbReference>
<dbReference type="GO" id="GO:0002949">
    <property type="term" value="P:tRNA threonylcarbamoyladenosine modification"/>
    <property type="evidence" value="ECO:0007669"/>
    <property type="project" value="InterPro"/>
</dbReference>
<evidence type="ECO:0000256" key="1">
    <source>
        <dbReference type="ARBA" id="ARBA00004496"/>
    </source>
</evidence>
<keyword evidence="5" id="KW-0819">tRNA processing</keyword>
<sequence>MRYQTASAAQTIALGKKLAKTFRGGEVIALFGELGAGKTTLVKGIAAGLGIRKVITSPTFLLMRVYPARHKKIQTLVHLDCYRIKNATEISALGLAEYLGRDDAVVVIEWPERIKKLLPRRRLEIRLQLSQQSKKHLITTPYHGTNTWR</sequence>
<comment type="similarity">
    <text evidence="2">Belongs to the TsaE family.</text>
</comment>
<evidence type="ECO:0000313" key="12">
    <source>
        <dbReference type="Proteomes" id="UP000178944"/>
    </source>
</evidence>
<keyword evidence="6" id="KW-0479">Metal-binding</keyword>
<dbReference type="Pfam" id="PF02367">
    <property type="entry name" value="TsaE"/>
    <property type="match status" value="1"/>
</dbReference>
<evidence type="ECO:0000256" key="5">
    <source>
        <dbReference type="ARBA" id="ARBA00022694"/>
    </source>
</evidence>
<reference evidence="11 12" key="1">
    <citation type="journal article" date="2016" name="Nat. Commun.">
        <title>Thousands of microbial genomes shed light on interconnected biogeochemical processes in an aquifer system.</title>
        <authorList>
            <person name="Anantharaman K."/>
            <person name="Brown C.T."/>
            <person name="Hug L.A."/>
            <person name="Sharon I."/>
            <person name="Castelle C.J."/>
            <person name="Probst A.J."/>
            <person name="Thomas B.C."/>
            <person name="Singh A."/>
            <person name="Wilkins M.J."/>
            <person name="Karaoz U."/>
            <person name="Brodie E.L."/>
            <person name="Williams K.H."/>
            <person name="Hubbard S.S."/>
            <person name="Banfield J.F."/>
        </authorList>
    </citation>
    <scope>NUCLEOTIDE SEQUENCE [LARGE SCALE GENOMIC DNA]</scope>
</reference>
<evidence type="ECO:0000256" key="8">
    <source>
        <dbReference type="ARBA" id="ARBA00022840"/>
    </source>
</evidence>
<comment type="subcellular location">
    <subcellularLocation>
        <location evidence="1">Cytoplasm</location>
    </subcellularLocation>
</comment>
<organism evidence="11 12">
    <name type="scientific">Candidatus Buchananbacteria bacterium RIFCSPLOWO2_01_FULL_56_15</name>
    <dbReference type="NCBI Taxonomy" id="1797547"/>
    <lineage>
        <taxon>Bacteria</taxon>
        <taxon>Candidatus Buchananiibacteriota</taxon>
    </lineage>
</organism>
<evidence type="ECO:0000256" key="4">
    <source>
        <dbReference type="ARBA" id="ARBA00022490"/>
    </source>
</evidence>
<evidence type="ECO:0000256" key="7">
    <source>
        <dbReference type="ARBA" id="ARBA00022741"/>
    </source>
</evidence>
<dbReference type="PANTHER" id="PTHR33540:SF2">
    <property type="entry name" value="TRNA THREONYLCARBAMOYLADENOSINE BIOSYNTHESIS PROTEIN TSAE"/>
    <property type="match status" value="1"/>
</dbReference>
<dbReference type="GO" id="GO:0016740">
    <property type="term" value="F:transferase activity"/>
    <property type="evidence" value="ECO:0007669"/>
    <property type="project" value="UniProtKB-KW"/>
</dbReference>
<keyword evidence="7" id="KW-0547">Nucleotide-binding</keyword>
<evidence type="ECO:0000256" key="6">
    <source>
        <dbReference type="ARBA" id="ARBA00022723"/>
    </source>
</evidence>
<evidence type="ECO:0000256" key="10">
    <source>
        <dbReference type="ARBA" id="ARBA00032441"/>
    </source>
</evidence>
<dbReference type="InterPro" id="IPR027417">
    <property type="entry name" value="P-loop_NTPase"/>
</dbReference>
<keyword evidence="8" id="KW-0067">ATP-binding</keyword>
<dbReference type="AlphaFoldDB" id="A0A1G1YQG3"/>
<dbReference type="Proteomes" id="UP000178944">
    <property type="component" value="Unassembled WGS sequence"/>
</dbReference>
<dbReference type="SUPFAM" id="SSF52540">
    <property type="entry name" value="P-loop containing nucleoside triphosphate hydrolases"/>
    <property type="match status" value="1"/>
</dbReference>
<dbReference type="NCBIfam" id="TIGR00150">
    <property type="entry name" value="T6A_YjeE"/>
    <property type="match status" value="1"/>
</dbReference>
<proteinExistence type="inferred from homology"/>
<dbReference type="GO" id="GO:0046872">
    <property type="term" value="F:metal ion binding"/>
    <property type="evidence" value="ECO:0007669"/>
    <property type="project" value="UniProtKB-KW"/>
</dbReference>
<accession>A0A1G1YQG3</accession>
<dbReference type="PANTHER" id="PTHR33540">
    <property type="entry name" value="TRNA THREONYLCARBAMOYLADENOSINE BIOSYNTHESIS PROTEIN TSAE"/>
    <property type="match status" value="1"/>
</dbReference>
<evidence type="ECO:0000256" key="3">
    <source>
        <dbReference type="ARBA" id="ARBA00019010"/>
    </source>
</evidence>